<keyword evidence="7" id="KW-0805">Transcription regulation</keyword>
<evidence type="ECO:0000256" key="11">
    <source>
        <dbReference type="PROSITE-ProRule" id="PRU00042"/>
    </source>
</evidence>
<keyword evidence="4" id="KW-0677">Repeat</keyword>
<dbReference type="FunFam" id="3.30.160.60:FF:001485">
    <property type="entry name" value="Krueppel-related zinc finger protein"/>
    <property type="match status" value="1"/>
</dbReference>
<dbReference type="GO" id="GO:0000978">
    <property type="term" value="F:RNA polymerase II cis-regulatory region sequence-specific DNA binding"/>
    <property type="evidence" value="ECO:0007669"/>
    <property type="project" value="TreeGrafter"/>
</dbReference>
<proteinExistence type="inferred from homology"/>
<dbReference type="SUPFAM" id="SSF57667">
    <property type="entry name" value="beta-beta-alpha zinc fingers"/>
    <property type="match status" value="3"/>
</dbReference>
<dbReference type="PROSITE" id="PS50157">
    <property type="entry name" value="ZINC_FINGER_C2H2_2"/>
    <property type="match status" value="5"/>
</dbReference>
<dbReference type="GO" id="GO:0005634">
    <property type="term" value="C:nucleus"/>
    <property type="evidence" value="ECO:0007669"/>
    <property type="project" value="UniProtKB-SubCell"/>
</dbReference>
<organism evidence="13 14">
    <name type="scientific">Owenia fusiformis</name>
    <name type="common">Polychaete worm</name>
    <dbReference type="NCBI Taxonomy" id="6347"/>
    <lineage>
        <taxon>Eukaryota</taxon>
        <taxon>Metazoa</taxon>
        <taxon>Spiralia</taxon>
        <taxon>Lophotrochozoa</taxon>
        <taxon>Annelida</taxon>
        <taxon>Polychaeta</taxon>
        <taxon>Sedentaria</taxon>
        <taxon>Canalipalpata</taxon>
        <taxon>Sabellida</taxon>
        <taxon>Oweniida</taxon>
        <taxon>Oweniidae</taxon>
        <taxon>Owenia</taxon>
    </lineage>
</organism>
<evidence type="ECO:0000313" key="14">
    <source>
        <dbReference type="Proteomes" id="UP000749559"/>
    </source>
</evidence>
<keyword evidence="10" id="KW-0539">Nucleus</keyword>
<dbReference type="InterPro" id="IPR036236">
    <property type="entry name" value="Znf_C2H2_sf"/>
</dbReference>
<dbReference type="PANTHER" id="PTHR24376">
    <property type="entry name" value="ZINC FINGER PROTEIN"/>
    <property type="match status" value="1"/>
</dbReference>
<comment type="caution">
    <text evidence="13">The sequence shown here is derived from an EMBL/GenBank/DDBJ whole genome shotgun (WGS) entry which is preliminary data.</text>
</comment>
<feature type="domain" description="C2H2-type" evidence="12">
    <location>
        <begin position="31"/>
        <end position="59"/>
    </location>
</feature>
<evidence type="ECO:0000256" key="7">
    <source>
        <dbReference type="ARBA" id="ARBA00023015"/>
    </source>
</evidence>
<feature type="domain" description="C2H2-type" evidence="12">
    <location>
        <begin position="88"/>
        <end position="116"/>
    </location>
</feature>
<evidence type="ECO:0000256" key="6">
    <source>
        <dbReference type="ARBA" id="ARBA00022833"/>
    </source>
</evidence>
<keyword evidence="5 11" id="KW-0863">Zinc-finger</keyword>
<keyword evidence="9" id="KW-0804">Transcription</keyword>
<dbReference type="Gene3D" id="3.30.160.60">
    <property type="entry name" value="Classic Zinc Finger"/>
    <property type="match status" value="5"/>
</dbReference>
<dbReference type="GO" id="GO:0001228">
    <property type="term" value="F:DNA-binding transcription activator activity, RNA polymerase II-specific"/>
    <property type="evidence" value="ECO:0007669"/>
    <property type="project" value="TreeGrafter"/>
</dbReference>
<feature type="domain" description="C2H2-type" evidence="12">
    <location>
        <begin position="172"/>
        <end position="199"/>
    </location>
</feature>
<gene>
    <name evidence="13" type="ORF">OFUS_LOCUS17991</name>
</gene>
<dbReference type="OrthoDB" id="1405595at2759"/>
<evidence type="ECO:0000259" key="12">
    <source>
        <dbReference type="PROSITE" id="PS50157"/>
    </source>
</evidence>
<keyword evidence="14" id="KW-1185">Reference proteome</keyword>
<dbReference type="Pfam" id="PF00096">
    <property type="entry name" value="zf-C2H2"/>
    <property type="match status" value="3"/>
</dbReference>
<name>A0A8S4PIA3_OWEFU</name>
<feature type="domain" description="C2H2-type" evidence="12">
    <location>
        <begin position="144"/>
        <end position="171"/>
    </location>
</feature>
<dbReference type="GO" id="GO:0008270">
    <property type="term" value="F:zinc ion binding"/>
    <property type="evidence" value="ECO:0007669"/>
    <property type="project" value="UniProtKB-KW"/>
</dbReference>
<evidence type="ECO:0000256" key="8">
    <source>
        <dbReference type="ARBA" id="ARBA00023125"/>
    </source>
</evidence>
<evidence type="ECO:0000256" key="5">
    <source>
        <dbReference type="ARBA" id="ARBA00022771"/>
    </source>
</evidence>
<dbReference type="SMART" id="SM00355">
    <property type="entry name" value="ZnF_C2H2"/>
    <property type="match status" value="7"/>
</dbReference>
<keyword evidence="3" id="KW-0479">Metal-binding</keyword>
<dbReference type="PROSITE" id="PS00028">
    <property type="entry name" value="ZINC_FINGER_C2H2_1"/>
    <property type="match status" value="6"/>
</dbReference>
<evidence type="ECO:0000256" key="10">
    <source>
        <dbReference type="ARBA" id="ARBA00023242"/>
    </source>
</evidence>
<dbReference type="PANTHER" id="PTHR24376:SF216">
    <property type="entry name" value="ZINC FINGER PROTEIN 420-LIKE"/>
    <property type="match status" value="1"/>
</dbReference>
<dbReference type="InterPro" id="IPR013087">
    <property type="entry name" value="Znf_C2H2_type"/>
</dbReference>
<keyword evidence="8" id="KW-0238">DNA-binding</keyword>
<dbReference type="EMBL" id="CAIIXF020000008">
    <property type="protein sequence ID" value="CAH1793095.1"/>
    <property type="molecule type" value="Genomic_DNA"/>
</dbReference>
<protein>
    <recommendedName>
        <fullName evidence="12">C2H2-type domain-containing protein</fullName>
    </recommendedName>
</protein>
<evidence type="ECO:0000256" key="1">
    <source>
        <dbReference type="ARBA" id="ARBA00004123"/>
    </source>
</evidence>
<evidence type="ECO:0000256" key="3">
    <source>
        <dbReference type="ARBA" id="ARBA00022723"/>
    </source>
</evidence>
<dbReference type="AlphaFoldDB" id="A0A8S4PIA3"/>
<accession>A0A8S4PIA3</accession>
<comment type="similarity">
    <text evidence="2">Belongs to the krueppel C2H2-type zinc-finger protein family.</text>
</comment>
<evidence type="ECO:0000256" key="4">
    <source>
        <dbReference type="ARBA" id="ARBA00022737"/>
    </source>
</evidence>
<evidence type="ECO:0000313" key="13">
    <source>
        <dbReference type="EMBL" id="CAH1793095.1"/>
    </source>
</evidence>
<dbReference type="Proteomes" id="UP000749559">
    <property type="component" value="Unassembled WGS sequence"/>
</dbReference>
<feature type="domain" description="C2H2-type" evidence="12">
    <location>
        <begin position="118"/>
        <end position="145"/>
    </location>
</feature>
<evidence type="ECO:0000256" key="9">
    <source>
        <dbReference type="ARBA" id="ARBA00023163"/>
    </source>
</evidence>
<keyword evidence="6" id="KW-0862">Zinc</keyword>
<dbReference type="FunFam" id="3.30.160.60:FF:000475">
    <property type="entry name" value="zinc finger protein 32 isoform X1"/>
    <property type="match status" value="1"/>
</dbReference>
<sequence length="229" mass="26321">MYPTYRCHYCKAVYTSKSEADMHVQEHLTEFHCNDCEVKFDTFSVWQQHKESVHASEISKTMCDKCGLSFVSNSNAFKRHMHQHKGPFLCDICNEPFSSNSAVGSHKKVVHHLTKVVFPCTECPKKYYQKNKFVAHKLSHSKPYICSFCGQRFGYQKYLTQHVRIHTGEKPYKCSSCDVSFAQKTSLDVHNKSHHSRKTDSQFSTDASETLSVLSENVPSNDTYLISTL</sequence>
<comment type="subcellular location">
    <subcellularLocation>
        <location evidence="1">Nucleus</location>
    </subcellularLocation>
</comment>
<evidence type="ECO:0000256" key="2">
    <source>
        <dbReference type="ARBA" id="ARBA00006991"/>
    </source>
</evidence>
<reference evidence="13" key="1">
    <citation type="submission" date="2022-03" db="EMBL/GenBank/DDBJ databases">
        <authorList>
            <person name="Martin C."/>
        </authorList>
    </citation>
    <scope>NUCLEOTIDE SEQUENCE</scope>
</reference>